<dbReference type="AlphaFoldDB" id="A0A5H2YHE4"/>
<dbReference type="EMBL" id="AP021829">
    <property type="protein sequence ID" value="BBN70510.1"/>
    <property type="molecule type" value="Genomic_DNA"/>
</dbReference>
<gene>
    <name evidence="2" type="ORF">Prudu_1492S000700</name>
</gene>
<proteinExistence type="predicted"/>
<evidence type="ECO:0000313" key="2">
    <source>
        <dbReference type="EMBL" id="BBN70510.1"/>
    </source>
</evidence>
<feature type="region of interest" description="Disordered" evidence="1">
    <location>
        <begin position="1"/>
        <end position="25"/>
    </location>
</feature>
<protein>
    <submittedName>
        <fullName evidence="2">Silencing defective 5</fullName>
    </submittedName>
</protein>
<sequence>MMKASEFSEGQDEEEDEARTGESDPGFKIASMIYQRIIYMHPMLHKLEANNGNGIMKPLNISKSSICSINRNPADFNMPEVGNGRHGLVKVDQHKWRRNMKALYQKGDVYQKENVTETLLIEFEEGKFFQEKAREVDEESNEMILRTRNVETQGEIVLNLHGKFFQEKTSEVDKESNEMILRTRNVETQGEIVREADKDSNEMTLKTRWNRYQCNYNDMGDGRIS</sequence>
<feature type="non-terminal residue" evidence="2">
    <location>
        <position position="225"/>
    </location>
</feature>
<name>A0A5H2YHE4_PRUDU</name>
<dbReference type="PANTHER" id="PTHR47872:SF3">
    <property type="entry name" value="NUCLEAR RNA EXPORT FACTOR SDE5 ISOFORM X1"/>
    <property type="match status" value="1"/>
</dbReference>
<accession>A0A5H2YHE4</accession>
<organism evidence="2">
    <name type="scientific">Prunus dulcis</name>
    <name type="common">Almond</name>
    <name type="synonym">Amygdalus dulcis</name>
    <dbReference type="NCBI Taxonomy" id="3755"/>
    <lineage>
        <taxon>Eukaryota</taxon>
        <taxon>Viridiplantae</taxon>
        <taxon>Streptophyta</taxon>
        <taxon>Embryophyta</taxon>
        <taxon>Tracheophyta</taxon>
        <taxon>Spermatophyta</taxon>
        <taxon>Magnoliopsida</taxon>
        <taxon>eudicotyledons</taxon>
        <taxon>Gunneridae</taxon>
        <taxon>Pentapetalae</taxon>
        <taxon>rosids</taxon>
        <taxon>fabids</taxon>
        <taxon>Rosales</taxon>
        <taxon>Rosaceae</taxon>
        <taxon>Amygdaloideae</taxon>
        <taxon>Amygdaleae</taxon>
        <taxon>Prunus</taxon>
    </lineage>
</organism>
<evidence type="ECO:0000256" key="1">
    <source>
        <dbReference type="SAM" id="MobiDB-lite"/>
    </source>
</evidence>
<dbReference type="PANTHER" id="PTHR47872">
    <property type="entry name" value="NUCLEAR RNA EXPORT FACTOR SDE5-RELATED"/>
    <property type="match status" value="1"/>
</dbReference>
<reference evidence="2" key="1">
    <citation type="journal article" date="2019" name="Science">
        <title>Mutation of a bHLH transcription factor allowed almond domestication.</title>
        <authorList>
            <person name="Sanchez-Perez R."/>
            <person name="Pavan S."/>
            <person name="Mazzeo R."/>
            <person name="Moldovan C."/>
            <person name="Aiese Cigliano R."/>
            <person name="Del Cueto J."/>
            <person name="Ricciardi F."/>
            <person name="Lotti C."/>
            <person name="Ricciardi L."/>
            <person name="Dicenta F."/>
            <person name="Lopez-Marques R.L."/>
            <person name="Lindberg Moller B."/>
        </authorList>
    </citation>
    <scope>NUCLEOTIDE SEQUENCE</scope>
</reference>